<evidence type="ECO:0008006" key="2">
    <source>
        <dbReference type="Google" id="ProtNLM"/>
    </source>
</evidence>
<name>A0A6C0J2I1_9ZZZZ</name>
<dbReference type="SUPFAM" id="SSF109604">
    <property type="entry name" value="HD-domain/PDEase-like"/>
    <property type="match status" value="1"/>
</dbReference>
<dbReference type="EMBL" id="MN740283">
    <property type="protein sequence ID" value="QHT97863.1"/>
    <property type="molecule type" value="Genomic_DNA"/>
</dbReference>
<evidence type="ECO:0000313" key="1">
    <source>
        <dbReference type="EMBL" id="QHT97863.1"/>
    </source>
</evidence>
<sequence>MEKVIMNPDELISLAARHLEKILEGKVDPCHGIEHAMIVVGHVDKALKQMASPLSANRKLAIKLAALLHDADDRKFFSTSKELTNAREVLAHLQLPPEMVDVILKMINLVSCSKNGNSRDGVEEEWMLYPRFADRLEALGEIGLVRCWIYTYHVSRPLFTDETPRPKSLEELRKVASPDRFAHYVTQKGKVGSSSFIDHFYDKLLHIGDVGSNPYFVGEAKVRLKVMEEFLLKFGQTGQVDEVYLQELANKYGISH</sequence>
<reference evidence="1" key="1">
    <citation type="journal article" date="2020" name="Nature">
        <title>Giant virus diversity and host interactions through global metagenomics.</title>
        <authorList>
            <person name="Schulz F."/>
            <person name="Roux S."/>
            <person name="Paez-Espino D."/>
            <person name="Jungbluth S."/>
            <person name="Walsh D.A."/>
            <person name="Denef V.J."/>
            <person name="McMahon K.D."/>
            <person name="Konstantinidis K.T."/>
            <person name="Eloe-Fadrosh E.A."/>
            <person name="Kyrpides N.C."/>
            <person name="Woyke T."/>
        </authorList>
    </citation>
    <scope>NUCLEOTIDE SEQUENCE</scope>
    <source>
        <strain evidence="1">GVMAG-M-3300025572-1</strain>
    </source>
</reference>
<dbReference type="PANTHER" id="PTHR33594">
    <property type="entry name" value="SUPERFAMILY HYDROLASE, PUTATIVE (AFU_ORTHOLOGUE AFUA_1G03035)-RELATED"/>
    <property type="match status" value="1"/>
</dbReference>
<protein>
    <recommendedName>
        <fullName evidence="2">HD domain-containing protein</fullName>
    </recommendedName>
</protein>
<dbReference type="Gene3D" id="1.10.472.50">
    <property type="entry name" value="HD-domain/PDEase-like"/>
    <property type="match status" value="1"/>
</dbReference>
<accession>A0A6C0J2I1</accession>
<dbReference type="PANTHER" id="PTHR33594:SF1">
    <property type="entry name" value="HD_PDEASE DOMAIN-CONTAINING PROTEIN"/>
    <property type="match status" value="1"/>
</dbReference>
<proteinExistence type="predicted"/>
<dbReference type="AlphaFoldDB" id="A0A6C0J2I1"/>
<dbReference type="Gene3D" id="1.20.58.1910">
    <property type="match status" value="1"/>
</dbReference>
<organism evidence="1">
    <name type="scientific">viral metagenome</name>
    <dbReference type="NCBI Taxonomy" id="1070528"/>
    <lineage>
        <taxon>unclassified sequences</taxon>
        <taxon>metagenomes</taxon>
        <taxon>organismal metagenomes</taxon>
    </lineage>
</organism>